<dbReference type="GO" id="GO:0003735">
    <property type="term" value="F:structural constituent of ribosome"/>
    <property type="evidence" value="ECO:0007669"/>
    <property type="project" value="InterPro"/>
</dbReference>
<dbReference type="HAMAP" id="MF_00374">
    <property type="entry name" value="Ribosomal_uL29"/>
    <property type="match status" value="1"/>
</dbReference>
<gene>
    <name evidence="4 5" type="primary">rpl29</name>
</gene>
<dbReference type="Pfam" id="PF00831">
    <property type="entry name" value="Ribosomal_L29"/>
    <property type="match status" value="1"/>
</dbReference>
<reference evidence="5" key="1">
    <citation type="journal article" date="2017" name="J. Phycol.">
        <title>Analysis of chloroplast genomes and a supermatrix inform reclassification of the Rhodomelaceae (Rhodophyta).</title>
        <authorList>
            <person name="Diaz-Tapia P."/>
            <person name="Maggs C.A."/>
            <person name="West J.A."/>
            <person name="Verbruggen H."/>
        </authorList>
    </citation>
    <scope>NUCLEOTIDE SEQUENCE</scope>
    <source>
        <strain evidence="5">PD1820</strain>
    </source>
</reference>
<sequence length="63" mass="7590">MKEKNNINLMYKLERVDQDIIDLKKELVLLRIKKVTKQKLEPHIIKKTKHQVAQMLTIHKSKK</sequence>
<dbReference type="Gene3D" id="1.10.287.310">
    <property type="match status" value="1"/>
</dbReference>
<keyword evidence="2 4" id="KW-0689">Ribosomal protein</keyword>
<dbReference type="EMBL" id="MF101465">
    <property type="protein sequence ID" value="ARW69582.1"/>
    <property type="molecule type" value="Genomic_DNA"/>
</dbReference>
<dbReference type="GO" id="GO:1990904">
    <property type="term" value="C:ribonucleoprotein complex"/>
    <property type="evidence" value="ECO:0007669"/>
    <property type="project" value="UniProtKB-KW"/>
</dbReference>
<evidence type="ECO:0000313" key="5">
    <source>
        <dbReference type="EMBL" id="ARW69582.1"/>
    </source>
</evidence>
<evidence type="ECO:0000256" key="1">
    <source>
        <dbReference type="ARBA" id="ARBA00009254"/>
    </source>
</evidence>
<comment type="subcellular location">
    <subcellularLocation>
        <location evidence="4">Plastid</location>
        <location evidence="4">Chloroplast</location>
    </subcellularLocation>
</comment>
<dbReference type="RefSeq" id="YP_009399763.1">
    <property type="nucleotide sequence ID" value="NC_035298.1"/>
</dbReference>
<evidence type="ECO:0000256" key="3">
    <source>
        <dbReference type="ARBA" id="ARBA00023274"/>
    </source>
</evidence>
<keyword evidence="5" id="KW-0150">Chloroplast</keyword>
<accession>A0A1Z1MUT3</accession>
<keyword evidence="5" id="KW-0934">Plastid</keyword>
<dbReference type="GO" id="GO:0005840">
    <property type="term" value="C:ribosome"/>
    <property type="evidence" value="ECO:0007669"/>
    <property type="project" value="UniProtKB-KW"/>
</dbReference>
<evidence type="ECO:0000256" key="2">
    <source>
        <dbReference type="ARBA" id="ARBA00022980"/>
    </source>
</evidence>
<proteinExistence type="inferred from homology"/>
<dbReference type="SUPFAM" id="SSF46561">
    <property type="entry name" value="Ribosomal protein L29 (L29p)"/>
    <property type="match status" value="1"/>
</dbReference>
<dbReference type="GO" id="GO:0009507">
    <property type="term" value="C:chloroplast"/>
    <property type="evidence" value="ECO:0007669"/>
    <property type="project" value="UniProtKB-SubCell"/>
</dbReference>
<dbReference type="NCBIfam" id="TIGR00012">
    <property type="entry name" value="L29"/>
    <property type="match status" value="1"/>
</dbReference>
<protein>
    <recommendedName>
        <fullName evidence="4">Large ribosomal subunit protein uL29c</fullName>
    </recommendedName>
</protein>
<geneLocation type="chloroplast" evidence="5"/>
<organism evidence="5">
    <name type="scientific">Digenea simplex</name>
    <name type="common">Marine red alga</name>
    <name type="synonym">Conferva simplex</name>
    <dbReference type="NCBI Taxonomy" id="945030"/>
    <lineage>
        <taxon>Eukaryota</taxon>
        <taxon>Rhodophyta</taxon>
        <taxon>Florideophyceae</taxon>
        <taxon>Rhodymeniophycidae</taxon>
        <taxon>Ceramiales</taxon>
        <taxon>Rhodomelaceae</taxon>
        <taxon>Polysiphonioideae</taxon>
        <taxon>Digenea</taxon>
    </lineage>
</organism>
<dbReference type="GeneID" id="33362274"/>
<dbReference type="InterPro" id="IPR036049">
    <property type="entry name" value="Ribosomal_uL29_sf"/>
</dbReference>
<keyword evidence="3 4" id="KW-0687">Ribonucleoprotein</keyword>
<dbReference type="AlphaFoldDB" id="A0A1Z1MUT3"/>
<evidence type="ECO:0000256" key="4">
    <source>
        <dbReference type="HAMAP-Rule" id="MF_00374"/>
    </source>
</evidence>
<name>A0A1Z1MUT3_DIGSM</name>
<comment type="similarity">
    <text evidence="1 4">Belongs to the universal ribosomal protein uL29 family.</text>
</comment>
<dbReference type="InterPro" id="IPR001854">
    <property type="entry name" value="Ribosomal_uL29"/>
</dbReference>
<dbReference type="GO" id="GO:0006412">
    <property type="term" value="P:translation"/>
    <property type="evidence" value="ECO:0007669"/>
    <property type="project" value="UniProtKB-UniRule"/>
</dbReference>